<sequence length="501" mass="59180">MGSFAYYTGCMTIPEEKKPVFVEQMCRLLYLGGMMTTEEVKMFGNTLTLLKPVPPRPKTGETDIHFFYNYFEDDPWESAGFDIEEARLASGKVGSGEFSDVMRAGYMLYELYDAGYGFAQQDTDFINASYTIGWINHALGTQYTPGKRANIWACIEHDILKKERYDLRRSDLTDLIPYSWRQAAGGTDLADLLYILEGTKDLSEENLEKGTYPYDVLECRRALENYFHSEDHGIEALWALLKQEYAVRAQEQVDALKPIAQLTLYIPARVFVYLTAELKKLKFWEIWEQLHEAVYRDEQPRQYASDELRECRKGVWKTPVPPMRTDEYLRQHGFFAFYKTPEELQGKPNYYLSDADRLYWWDGTDEVRITEETDKWLRKMAEWHREILKTVEVQQNAITAMQDFMKLLTDINEYYWRIFPFEEMYYDFLQNISRKEYAAAIELIRQIAEDKDIRKAGEVIQYRKNRESESKNVIDNEGRLQVKRIFAVLANRQLREKYFGF</sequence>
<evidence type="ECO:0000313" key="1">
    <source>
        <dbReference type="EMBL" id="CDB63843.1"/>
    </source>
</evidence>
<accession>R6JLV0</accession>
<gene>
    <name evidence="1" type="ORF">BN486_03665</name>
</gene>
<protein>
    <submittedName>
        <fullName evidence="1">Uncharacterized protein</fullName>
    </submittedName>
</protein>
<reference evidence="1" key="1">
    <citation type="submission" date="2012-11" db="EMBL/GenBank/DDBJ databases">
        <title>Dependencies among metagenomic species, viruses, plasmids and units of genetic variation.</title>
        <authorList>
            <person name="Nielsen H.B."/>
            <person name="Almeida M."/>
            <person name="Juncker A.S."/>
            <person name="Rasmussen S."/>
            <person name="Li J."/>
            <person name="Sunagawa S."/>
            <person name="Plichta D."/>
            <person name="Gautier L."/>
            <person name="Le Chatelier E."/>
            <person name="Peletier E."/>
            <person name="Bonde I."/>
            <person name="Nielsen T."/>
            <person name="Manichanh C."/>
            <person name="Arumugam M."/>
            <person name="Batto J."/>
            <person name="Santos M.B.Q.D."/>
            <person name="Blom N."/>
            <person name="Borruel N."/>
            <person name="Burgdorf K.S."/>
            <person name="Boumezbeur F."/>
            <person name="Casellas F."/>
            <person name="Dore J."/>
            <person name="Guarner F."/>
            <person name="Hansen T."/>
            <person name="Hildebrand F."/>
            <person name="Kaas R.S."/>
            <person name="Kennedy S."/>
            <person name="Kristiansen K."/>
            <person name="Kultima J.R."/>
            <person name="Leonard P."/>
            <person name="Levenez F."/>
            <person name="Lund O."/>
            <person name="Moumen B."/>
            <person name="Le Paslier D."/>
            <person name="Pons N."/>
            <person name="Pedersen O."/>
            <person name="Prifti E."/>
            <person name="Qin J."/>
            <person name="Raes J."/>
            <person name="Tap J."/>
            <person name="Tims S."/>
            <person name="Ussery D.W."/>
            <person name="Yamada T."/>
            <person name="MetaHit consortium"/>
            <person name="Renault P."/>
            <person name="Sicheritz-Ponten T."/>
            <person name="Bork P."/>
            <person name="Wang J."/>
            <person name="Brunak S."/>
            <person name="Ehrlich S.D."/>
        </authorList>
    </citation>
    <scope>NUCLEOTIDE SEQUENCE [LARGE SCALE GENOMIC DNA]</scope>
</reference>
<proteinExistence type="predicted"/>
<dbReference type="RefSeq" id="WP_022203148.1">
    <property type="nucleotide sequence ID" value="NZ_FR886101.1"/>
</dbReference>
<name>R6JLV0_9FIRM</name>
<dbReference type="EMBL" id="CBDY010000341">
    <property type="protein sequence ID" value="CDB63843.1"/>
    <property type="molecule type" value="Genomic_DNA"/>
</dbReference>
<dbReference type="AlphaFoldDB" id="R6JLV0"/>
<evidence type="ECO:0000313" key="2">
    <source>
        <dbReference type="Proteomes" id="UP000018009"/>
    </source>
</evidence>
<organism evidence="1 2">
    <name type="scientific">[Clostridium] clostridioforme CAG:132</name>
    <dbReference type="NCBI Taxonomy" id="1263065"/>
    <lineage>
        <taxon>Bacteria</taxon>
        <taxon>Bacillati</taxon>
        <taxon>Bacillota</taxon>
        <taxon>Clostridia</taxon>
        <taxon>Lachnospirales</taxon>
        <taxon>Lachnospiraceae</taxon>
        <taxon>Enterocloster</taxon>
    </lineage>
</organism>
<comment type="caution">
    <text evidence="1">The sequence shown here is derived from an EMBL/GenBank/DDBJ whole genome shotgun (WGS) entry which is preliminary data.</text>
</comment>
<dbReference type="Proteomes" id="UP000018009">
    <property type="component" value="Unassembled WGS sequence"/>
</dbReference>